<organism evidence="2 3">
    <name type="scientific">Grimontia hollisae</name>
    <name type="common">Vibrio hollisae</name>
    <dbReference type="NCBI Taxonomy" id="673"/>
    <lineage>
        <taxon>Bacteria</taxon>
        <taxon>Pseudomonadati</taxon>
        <taxon>Pseudomonadota</taxon>
        <taxon>Gammaproteobacteria</taxon>
        <taxon>Vibrionales</taxon>
        <taxon>Vibrionaceae</taxon>
        <taxon>Grimontia</taxon>
    </lineage>
</organism>
<name>A0A377HM56_GRIHO</name>
<reference evidence="2 3" key="1">
    <citation type="submission" date="2018-06" db="EMBL/GenBank/DDBJ databases">
        <authorList>
            <consortium name="Pathogen Informatics"/>
            <person name="Doyle S."/>
        </authorList>
    </citation>
    <scope>NUCLEOTIDE SEQUENCE [LARGE SCALE GENOMIC DNA]</scope>
    <source>
        <strain evidence="2 3">NCTC11645</strain>
    </source>
</reference>
<dbReference type="Proteomes" id="UP000254512">
    <property type="component" value="Unassembled WGS sequence"/>
</dbReference>
<evidence type="ECO:0000256" key="1">
    <source>
        <dbReference type="SAM" id="Phobius"/>
    </source>
</evidence>
<evidence type="ECO:0000313" key="3">
    <source>
        <dbReference type="Proteomes" id="UP000254512"/>
    </source>
</evidence>
<gene>
    <name evidence="2" type="ORF">NCTC11645_01558</name>
</gene>
<dbReference type="AlphaFoldDB" id="A0A377HM56"/>
<proteinExistence type="predicted"/>
<dbReference type="EMBL" id="UGHD01000002">
    <property type="protein sequence ID" value="STO57174.1"/>
    <property type="molecule type" value="Genomic_DNA"/>
</dbReference>
<protein>
    <submittedName>
        <fullName evidence="2">Uncharacterized protein</fullName>
    </submittedName>
</protein>
<keyword evidence="1" id="KW-0472">Membrane</keyword>
<keyword evidence="1" id="KW-1133">Transmembrane helix</keyword>
<accession>A0A377HM56</accession>
<sequence>MQKSSHLRSGSKASLPELSKLLVLSFQIAWVSAFKLNPFHIFVSQRQNTGMMIDF</sequence>
<evidence type="ECO:0000313" key="2">
    <source>
        <dbReference type="EMBL" id="STO57174.1"/>
    </source>
</evidence>
<keyword evidence="1" id="KW-0812">Transmembrane</keyword>
<feature type="transmembrane region" description="Helical" evidence="1">
    <location>
        <begin position="21"/>
        <end position="43"/>
    </location>
</feature>